<organism evidence="4 5">
    <name type="scientific">Reyranella soli</name>
    <dbReference type="NCBI Taxonomy" id="1230389"/>
    <lineage>
        <taxon>Bacteria</taxon>
        <taxon>Pseudomonadati</taxon>
        <taxon>Pseudomonadota</taxon>
        <taxon>Alphaproteobacteria</taxon>
        <taxon>Hyphomicrobiales</taxon>
        <taxon>Reyranellaceae</taxon>
        <taxon>Reyranella</taxon>
    </lineage>
</organism>
<dbReference type="GO" id="GO:0005737">
    <property type="term" value="C:cytoplasm"/>
    <property type="evidence" value="ECO:0007669"/>
    <property type="project" value="TreeGrafter"/>
</dbReference>
<sequence length="416" mass="44947">MSQPDPAIVVIGAGVVGLSTALYLRRSGRDVVVIDPLPPPGGASFGNAGMISADTSVPIALPGMLRKVPSWLTDPLGPLAVRPSYFPKALPWLLKWIAASRMPRVLEISDAMRALHKDAFACWKDLLGPENFADLVRPVGQVHVWEADGESESAALERKLRERQGIPSQTLGFDDLRQMFPGISPAVRRGVLVPGNGYTVSPQRIVQTLHRLFMEAGGRLVPENVMKILPREDGAYDVMTNVGFHRAQRIVVAAGARSVRLLEPLGIRVPLEAERGYHVMLPTPNVSLTTTISNKSRSFGVTPMEHGLRVAGTVEIAGLEAAPDERRAKALLANVRTMFPDVNTDDHRFWMGFRPSTPDSLPMLGEVTGRPGLFLAVGHGHFGMTGGPPSGRLVSQLINGKPTAIDVAAYAPQRFA</sequence>
<gene>
    <name evidence="4" type="primary">dadA</name>
    <name evidence="4" type="ORF">RSO01_30560</name>
</gene>
<evidence type="ECO:0000256" key="2">
    <source>
        <dbReference type="SAM" id="Phobius"/>
    </source>
</evidence>
<dbReference type="SUPFAM" id="SSF51905">
    <property type="entry name" value="FAD/NAD(P)-binding domain"/>
    <property type="match status" value="1"/>
</dbReference>
<accession>A0A512NA83</accession>
<dbReference type="InterPro" id="IPR006076">
    <property type="entry name" value="FAD-dep_OxRdtase"/>
</dbReference>
<keyword evidence="5" id="KW-1185">Reference proteome</keyword>
<reference evidence="4 5" key="1">
    <citation type="submission" date="2019-07" db="EMBL/GenBank/DDBJ databases">
        <title>Whole genome shotgun sequence of Reyranella soli NBRC 108950.</title>
        <authorList>
            <person name="Hosoyama A."/>
            <person name="Uohara A."/>
            <person name="Ohji S."/>
            <person name="Ichikawa N."/>
        </authorList>
    </citation>
    <scope>NUCLEOTIDE SEQUENCE [LARGE SCALE GENOMIC DNA]</scope>
    <source>
        <strain evidence="4 5">NBRC 108950</strain>
    </source>
</reference>
<dbReference type="Gene3D" id="3.50.50.60">
    <property type="entry name" value="FAD/NAD(P)-binding domain"/>
    <property type="match status" value="2"/>
</dbReference>
<evidence type="ECO:0000313" key="4">
    <source>
        <dbReference type="EMBL" id="GEP55890.1"/>
    </source>
</evidence>
<dbReference type="AlphaFoldDB" id="A0A512NA83"/>
<dbReference type="Proteomes" id="UP000321058">
    <property type="component" value="Unassembled WGS sequence"/>
</dbReference>
<feature type="transmembrane region" description="Helical" evidence="2">
    <location>
        <begin position="6"/>
        <end position="24"/>
    </location>
</feature>
<dbReference type="PANTHER" id="PTHR13847">
    <property type="entry name" value="SARCOSINE DEHYDROGENASE-RELATED"/>
    <property type="match status" value="1"/>
</dbReference>
<dbReference type="PANTHER" id="PTHR13847:SF289">
    <property type="entry name" value="GLYCINE OXIDASE"/>
    <property type="match status" value="1"/>
</dbReference>
<proteinExistence type="predicted"/>
<keyword evidence="2" id="KW-1133">Transmembrane helix</keyword>
<evidence type="ECO:0000313" key="5">
    <source>
        <dbReference type="Proteomes" id="UP000321058"/>
    </source>
</evidence>
<dbReference type="SUPFAM" id="SSF54373">
    <property type="entry name" value="FAD-linked reductases, C-terminal domain"/>
    <property type="match status" value="1"/>
</dbReference>
<name>A0A512NA83_9HYPH</name>
<protein>
    <submittedName>
        <fullName evidence="4">D-amino-acid dehydrogenase</fullName>
    </submittedName>
</protein>
<feature type="domain" description="FAD dependent oxidoreductase" evidence="3">
    <location>
        <begin position="8"/>
        <end position="397"/>
    </location>
</feature>
<dbReference type="EMBL" id="BKAJ01000048">
    <property type="protein sequence ID" value="GEP55890.1"/>
    <property type="molecule type" value="Genomic_DNA"/>
</dbReference>
<dbReference type="Pfam" id="PF01266">
    <property type="entry name" value="DAO"/>
    <property type="match status" value="1"/>
</dbReference>
<keyword evidence="2" id="KW-0472">Membrane</keyword>
<keyword evidence="2" id="KW-0812">Transmembrane</keyword>
<comment type="caution">
    <text evidence="4">The sequence shown here is derived from an EMBL/GenBank/DDBJ whole genome shotgun (WGS) entry which is preliminary data.</text>
</comment>
<dbReference type="OrthoDB" id="9805337at2"/>
<dbReference type="InterPro" id="IPR036188">
    <property type="entry name" value="FAD/NAD-bd_sf"/>
</dbReference>
<evidence type="ECO:0000256" key="1">
    <source>
        <dbReference type="ARBA" id="ARBA00023002"/>
    </source>
</evidence>
<evidence type="ECO:0000259" key="3">
    <source>
        <dbReference type="Pfam" id="PF01266"/>
    </source>
</evidence>
<dbReference type="Gene3D" id="3.30.9.10">
    <property type="entry name" value="D-Amino Acid Oxidase, subunit A, domain 2"/>
    <property type="match status" value="1"/>
</dbReference>
<dbReference type="GO" id="GO:0016491">
    <property type="term" value="F:oxidoreductase activity"/>
    <property type="evidence" value="ECO:0007669"/>
    <property type="project" value="UniProtKB-KW"/>
</dbReference>
<keyword evidence="1" id="KW-0560">Oxidoreductase</keyword>
<dbReference type="RefSeq" id="WP_147149970.1">
    <property type="nucleotide sequence ID" value="NZ_BKAJ01000048.1"/>
</dbReference>